<dbReference type="Proteomes" id="UP000094622">
    <property type="component" value="Unassembled WGS sequence"/>
</dbReference>
<comment type="caution">
    <text evidence="1">The sequence shown here is derived from an EMBL/GenBank/DDBJ whole genome shotgun (WGS) entry which is preliminary data.</text>
</comment>
<keyword evidence="2" id="KW-1185">Reference proteome</keyword>
<proteinExistence type="predicted"/>
<protein>
    <submittedName>
        <fullName evidence="1">Uncharacterized protein</fullName>
    </submittedName>
</protein>
<evidence type="ECO:0000313" key="2">
    <source>
        <dbReference type="Proteomes" id="UP000094622"/>
    </source>
</evidence>
<gene>
    <name evidence="1" type="ORF">A6302_02108</name>
</gene>
<organism evidence="1 2">
    <name type="scientific">Methylobrevis pamukkalensis</name>
    <dbReference type="NCBI Taxonomy" id="1439726"/>
    <lineage>
        <taxon>Bacteria</taxon>
        <taxon>Pseudomonadati</taxon>
        <taxon>Pseudomonadota</taxon>
        <taxon>Alphaproteobacteria</taxon>
        <taxon>Hyphomicrobiales</taxon>
        <taxon>Pleomorphomonadaceae</taxon>
        <taxon>Methylobrevis</taxon>
    </lineage>
</organism>
<name>A0A1E3H457_9HYPH</name>
<reference evidence="1 2" key="1">
    <citation type="submission" date="2016-07" db="EMBL/GenBank/DDBJ databases">
        <title>Draft Genome Sequence of Methylobrevis pamukkalensis PK2.</title>
        <authorList>
            <person name="Vasilenko O.V."/>
            <person name="Doronina N.V."/>
            <person name="Shmareva M.N."/>
            <person name="Tarlachkov S.V."/>
            <person name="Mustakhimov I."/>
            <person name="Trotsenko Y.A."/>
        </authorList>
    </citation>
    <scope>NUCLEOTIDE SEQUENCE [LARGE SCALE GENOMIC DNA]</scope>
    <source>
        <strain evidence="1 2">PK2</strain>
    </source>
</reference>
<dbReference type="EMBL" id="MCRJ01000046">
    <property type="protein sequence ID" value="ODN70566.1"/>
    <property type="molecule type" value="Genomic_DNA"/>
</dbReference>
<evidence type="ECO:0000313" key="1">
    <source>
        <dbReference type="EMBL" id="ODN70566.1"/>
    </source>
</evidence>
<sequence>MRGKARAVVADGDEIDQNVVGCGKAGSWMRQGQDARGQRARVSLRCAAGG</sequence>
<dbReference type="AlphaFoldDB" id="A0A1E3H457"/>
<accession>A0A1E3H457</accession>